<dbReference type="CDD" id="cd00024">
    <property type="entry name" value="CD_CSD"/>
    <property type="match status" value="1"/>
</dbReference>
<comment type="caution">
    <text evidence="2">The sequence shown here is derived from an EMBL/GenBank/DDBJ whole genome shotgun (WGS) entry which is preliminary data.</text>
</comment>
<evidence type="ECO:0000313" key="2">
    <source>
        <dbReference type="EMBL" id="KAJ8879011.1"/>
    </source>
</evidence>
<dbReference type="PANTHER" id="PTHR46585:SF1">
    <property type="entry name" value="CHROMO DOMAIN-CONTAINING PROTEIN"/>
    <property type="match status" value="1"/>
</dbReference>
<dbReference type="PROSITE" id="PS50013">
    <property type="entry name" value="CHROMO_2"/>
    <property type="match status" value="1"/>
</dbReference>
<organism evidence="2 3">
    <name type="scientific">Dryococelus australis</name>
    <dbReference type="NCBI Taxonomy" id="614101"/>
    <lineage>
        <taxon>Eukaryota</taxon>
        <taxon>Metazoa</taxon>
        <taxon>Ecdysozoa</taxon>
        <taxon>Arthropoda</taxon>
        <taxon>Hexapoda</taxon>
        <taxon>Insecta</taxon>
        <taxon>Pterygota</taxon>
        <taxon>Neoptera</taxon>
        <taxon>Polyneoptera</taxon>
        <taxon>Phasmatodea</taxon>
        <taxon>Verophasmatodea</taxon>
        <taxon>Anareolatae</taxon>
        <taxon>Phasmatidae</taxon>
        <taxon>Eurycanthinae</taxon>
        <taxon>Dryococelus</taxon>
    </lineage>
</organism>
<name>A0ABQ9H3Z8_9NEOP</name>
<proteinExistence type="predicted"/>
<gene>
    <name evidence="2" type="ORF">PR048_019617</name>
</gene>
<dbReference type="InterPro" id="IPR036397">
    <property type="entry name" value="RNaseH_sf"/>
</dbReference>
<dbReference type="InterPro" id="IPR000953">
    <property type="entry name" value="Chromo/chromo_shadow_dom"/>
</dbReference>
<reference evidence="2 3" key="1">
    <citation type="submission" date="2023-02" db="EMBL/GenBank/DDBJ databases">
        <title>LHISI_Scaffold_Assembly.</title>
        <authorList>
            <person name="Stuart O.P."/>
            <person name="Cleave R."/>
            <person name="Magrath M.J.L."/>
            <person name="Mikheyev A.S."/>
        </authorList>
    </citation>
    <scope>NUCLEOTIDE SEQUENCE [LARGE SCALE GENOMIC DNA]</scope>
    <source>
        <strain evidence="2">Daus_M_001</strain>
        <tissue evidence="2">Leg muscle</tissue>
    </source>
</reference>
<protein>
    <recommendedName>
        <fullName evidence="1">Chromo domain-containing protein</fullName>
    </recommendedName>
</protein>
<accession>A0ABQ9H3Z8</accession>
<dbReference type="EMBL" id="JARBHB010000007">
    <property type="protein sequence ID" value="KAJ8879011.1"/>
    <property type="molecule type" value="Genomic_DNA"/>
</dbReference>
<dbReference type="PANTHER" id="PTHR46585">
    <property type="entry name" value="INTEGRASE CORE DOMAIN CONTAINING PROTEIN"/>
    <property type="match status" value="1"/>
</dbReference>
<sequence length="441" mass="50980">MTQYGINHYAKYSELKSSVVKRYNKSIKQLIYKHFTSRGTYKWVDVLLEIVKFYNSRYHRTIKMRSKEVTGNSLIKSIYNNVKVIDERKPKLKVDKHPRVYYLETYDRKPTNGGFYDHELQKVSSPNKYLIDKIIKRKKDMSLVRWRGFSKAHDSWFKNQDHKRLEGVVGLGQVLRGASCGFPLHRRDTGSLDLTGLRSALRYDRLQALVMRHGPTSLCSDPNNATPWCVGSGLSRSPWRQHVAFSPPTPATVAPVRGHDNNRGIIIVFTITASPWENYHPMRVIEACMEWRRNERAGNARSPRKPAHQRHRPARFPLTKIRPFTIVARGPDVTLGSPTAWNSRHLALDYLTVSSAVRCASRAVRVCELHFQSDDIIRVVECYHEKTGKNYLPVWLFLRSGKMPFRQFHPNALPISAPRAIIGKIHMTRELGLNFRILKLV</sequence>
<dbReference type="Proteomes" id="UP001159363">
    <property type="component" value="Chromosome 6"/>
</dbReference>
<evidence type="ECO:0000259" key="1">
    <source>
        <dbReference type="PROSITE" id="PS50013"/>
    </source>
</evidence>
<feature type="domain" description="Chromo" evidence="1">
    <location>
        <begin position="129"/>
        <end position="156"/>
    </location>
</feature>
<keyword evidence="3" id="KW-1185">Reference proteome</keyword>
<evidence type="ECO:0000313" key="3">
    <source>
        <dbReference type="Proteomes" id="UP001159363"/>
    </source>
</evidence>
<dbReference type="Gene3D" id="3.30.420.10">
    <property type="entry name" value="Ribonuclease H-like superfamily/Ribonuclease H"/>
    <property type="match status" value="1"/>
</dbReference>